<accession>A0AA85FAP2</accession>
<name>A0AA85FAP2_9TREM</name>
<reference evidence="2" key="2">
    <citation type="submission" date="2023-11" db="UniProtKB">
        <authorList>
            <consortium name="WormBaseParasite"/>
        </authorList>
    </citation>
    <scope>IDENTIFICATION</scope>
</reference>
<dbReference type="Proteomes" id="UP000050792">
    <property type="component" value="Unassembled WGS sequence"/>
</dbReference>
<protein>
    <submittedName>
        <fullName evidence="2">Uncharacterized protein</fullName>
    </submittedName>
</protein>
<evidence type="ECO:0000313" key="1">
    <source>
        <dbReference type="Proteomes" id="UP000050792"/>
    </source>
</evidence>
<proteinExistence type="predicted"/>
<sequence length="704" mass="79449">MTYILLLTKLVGIIVLKVTSNFLYIVISCFRKIYNGLKEGLPLKRNFHGDQWGPVSSVSRLGVVVITHHHIQSHEPEDECSSDVISRSLKNPSLFERVLSENSVGVIVSWVANCIQKKSLGVSIKNTDLILVYTKTRNSLYNLNKWLNVLPNHNYSKLHFANNHDKIKGSDSYSCILSSTRSNLSRKYNLEDPRVYCSYGQLYSRLFSYSLRSLSTVNHTSNLKDKLLSKFQYISSEKEDCSDLLEVGLKTALKANLDYIILINPRVMNLSEHLLTETIQLLANKNENSQVDFVLGITKPCSRSLRTDIDVNTNQRKLSNGLYLFGLKGQHHIMSNIKSTCANLEWSSINAADILCRNIYHSLRNKNLVCLRERLEEVSEPLDLINVQQSTGLLCENVLNDSVTVIIPMGYGHPDDCIDSEDIELVDVKFSKSLAYTIELAVHNASGKRQIEIIIIDSSPSKLPETDKLLNSSTAHPIITEYLHDIVHPRCMVNVQLYHYDPSITSILTPSRGELIRYAIDQYANGSMLVILEPGVQLPVNWDSAVYYTLQRPGVGMGCFAYRLHLDDKYIHQKSVLWALSCWLGSWIVNVQTNWSGVPIAGQPHFIYSHYLKCINGYPRSCRAFHAIDLALKSHQYLGDVICTRSRTAAAGVPADYALRHGVYCTVLYTMLLGIARYLGATEVQLKWALEKFPSLSNVQIMGK</sequence>
<dbReference type="AlphaFoldDB" id="A0AA85FAP2"/>
<evidence type="ECO:0000313" key="2">
    <source>
        <dbReference type="WBParaSite" id="SRDH1_42740.1"/>
    </source>
</evidence>
<reference evidence="1" key="1">
    <citation type="submission" date="2022-06" db="EMBL/GenBank/DDBJ databases">
        <authorList>
            <person name="Berger JAMES D."/>
            <person name="Berger JAMES D."/>
        </authorList>
    </citation>
    <scope>NUCLEOTIDE SEQUENCE [LARGE SCALE GENOMIC DNA]</scope>
</reference>
<dbReference type="WBParaSite" id="SRDH1_42740.1">
    <property type="protein sequence ID" value="SRDH1_42740.1"/>
    <property type="gene ID" value="SRDH1_42740"/>
</dbReference>
<organism evidence="1 2">
    <name type="scientific">Schistosoma rodhaini</name>
    <dbReference type="NCBI Taxonomy" id="6188"/>
    <lineage>
        <taxon>Eukaryota</taxon>
        <taxon>Metazoa</taxon>
        <taxon>Spiralia</taxon>
        <taxon>Lophotrochozoa</taxon>
        <taxon>Platyhelminthes</taxon>
        <taxon>Trematoda</taxon>
        <taxon>Digenea</taxon>
        <taxon>Strigeidida</taxon>
        <taxon>Schistosomatoidea</taxon>
        <taxon>Schistosomatidae</taxon>
        <taxon>Schistosoma</taxon>
    </lineage>
</organism>
<keyword evidence="1" id="KW-1185">Reference proteome</keyword>